<evidence type="ECO:0000313" key="1">
    <source>
        <dbReference type="EMBL" id="MBS6098956.1"/>
    </source>
</evidence>
<feature type="non-terminal residue" evidence="1">
    <location>
        <position position="1"/>
    </location>
</feature>
<proteinExistence type="predicted"/>
<dbReference type="Proteomes" id="UP000703822">
    <property type="component" value="Unassembled WGS sequence"/>
</dbReference>
<comment type="caution">
    <text evidence="1">The sequence shown here is derived from an EMBL/GenBank/DDBJ whole genome shotgun (WGS) entry which is preliminary data.</text>
</comment>
<organism evidence="1 2">
    <name type="scientific">Streptococcus vestibularis</name>
    <dbReference type="NCBI Taxonomy" id="1343"/>
    <lineage>
        <taxon>Bacteria</taxon>
        <taxon>Bacillati</taxon>
        <taxon>Bacillota</taxon>
        <taxon>Bacilli</taxon>
        <taxon>Lactobacillales</taxon>
        <taxon>Streptococcaceae</taxon>
        <taxon>Streptococcus</taxon>
    </lineage>
</organism>
<gene>
    <name evidence="1" type="ORF">KH901_11195</name>
</gene>
<dbReference type="EMBL" id="JAHAGS010000529">
    <property type="protein sequence ID" value="MBS6098956.1"/>
    <property type="molecule type" value="Genomic_DNA"/>
</dbReference>
<accession>A0A943QTR3</accession>
<name>A0A943QTR3_STRVE</name>
<dbReference type="AlphaFoldDB" id="A0A943QTR3"/>
<protein>
    <submittedName>
        <fullName evidence="1">Uncharacterized protein</fullName>
    </submittedName>
</protein>
<reference evidence="1" key="1">
    <citation type="submission" date="2021-05" db="EMBL/GenBank/DDBJ databases">
        <title>Infant gut strain persistence is associated with maternal origin, phylogeny, and functional potential including surface adhesion and iron acquisition.</title>
        <authorList>
            <person name="Lou Y.C."/>
        </authorList>
    </citation>
    <scope>NUCLEOTIDE SEQUENCE</scope>
    <source>
        <strain evidence="1">L3_122_031G1_dasL3_122_031G1_maxbin2.maxbin.025s ta_sub</strain>
    </source>
</reference>
<sequence length="243" mass="28951">NKNDWRKIMFRFQLPNAKDWFYFYGVSKSVHPLIMLNLPHIANKIFPGIVDKKLYIVDAEIVDAPMTFADNHIIFLSTEGSDLYARNVYQVAHELCHFYINASSKQRTMFWFEEVICEMTAHYFLEEYSNQNIWDKHSRSMPYLQYSQESLLDIEVFNHKRLVKYQSDEIIHLIRNSTDRPKNRYLATLLLPIFREFPALFTELPKLANLYGIPDFELFLNAWHDAVERENKPAVQKIIEIFC</sequence>
<evidence type="ECO:0000313" key="2">
    <source>
        <dbReference type="Proteomes" id="UP000703822"/>
    </source>
</evidence>